<organism evidence="1 2">
    <name type="scientific">Flavivirga amylovorans</name>
    <dbReference type="NCBI Taxonomy" id="870486"/>
    <lineage>
        <taxon>Bacteria</taxon>
        <taxon>Pseudomonadati</taxon>
        <taxon>Bacteroidota</taxon>
        <taxon>Flavobacteriia</taxon>
        <taxon>Flavobacteriales</taxon>
        <taxon>Flavobacteriaceae</taxon>
        <taxon>Flavivirga</taxon>
    </lineage>
</organism>
<dbReference type="RefSeq" id="WP_303283555.1">
    <property type="nucleotide sequence ID" value="NZ_BAABCZ010000004.1"/>
</dbReference>
<dbReference type="EMBL" id="JAUOEM010000005">
    <property type="protein sequence ID" value="MDO5988903.1"/>
    <property type="molecule type" value="Genomic_DNA"/>
</dbReference>
<evidence type="ECO:0000313" key="1">
    <source>
        <dbReference type="EMBL" id="MDO5988903.1"/>
    </source>
</evidence>
<comment type="caution">
    <text evidence="1">The sequence shown here is derived from an EMBL/GenBank/DDBJ whole genome shotgun (WGS) entry which is preliminary data.</text>
</comment>
<name>A0ABT8X4K7_9FLAO</name>
<gene>
    <name evidence="1" type="ORF">Q4Q39_15945</name>
</gene>
<dbReference type="Proteomes" id="UP001176891">
    <property type="component" value="Unassembled WGS sequence"/>
</dbReference>
<keyword evidence="2" id="KW-1185">Reference proteome</keyword>
<reference evidence="1" key="1">
    <citation type="submission" date="2023-07" db="EMBL/GenBank/DDBJ databases">
        <title>Two novel species in the genus Flavivirga.</title>
        <authorList>
            <person name="Kwon K."/>
        </authorList>
    </citation>
    <scope>NUCLEOTIDE SEQUENCE</scope>
    <source>
        <strain evidence="1">KACC 14157</strain>
    </source>
</reference>
<sequence>MKNIIPFLSKITENPLVNLVVSVGLIAIGIEELYEAEVLHLAVHWKHGISLYGILMCIHSVFKILKGGIKIINVN</sequence>
<evidence type="ECO:0000313" key="2">
    <source>
        <dbReference type="Proteomes" id="UP001176891"/>
    </source>
</evidence>
<proteinExistence type="predicted"/>
<accession>A0ABT8X4K7</accession>
<protein>
    <submittedName>
        <fullName evidence="1">Uncharacterized protein</fullName>
    </submittedName>
</protein>